<dbReference type="AlphaFoldDB" id="A0A9I9E7R6"/>
<evidence type="ECO:0000313" key="2">
    <source>
        <dbReference type="EnsemblPlants" id="MELO3C029974.2.1"/>
    </source>
</evidence>
<evidence type="ECO:0008006" key="3">
    <source>
        <dbReference type="Google" id="ProtNLM"/>
    </source>
</evidence>
<name>A0A9I9E7R6_CUCME</name>
<feature type="region of interest" description="Disordered" evidence="1">
    <location>
        <begin position="1"/>
        <end position="32"/>
    </location>
</feature>
<accession>A0A9I9E7R6</accession>
<dbReference type="EnsemblPlants" id="MELO3C029974.2.1">
    <property type="protein sequence ID" value="MELO3C029974.2.1"/>
    <property type="gene ID" value="MELO3C029974.2"/>
</dbReference>
<dbReference type="Gramene" id="MELO3C029974.2.1">
    <property type="protein sequence ID" value="MELO3C029974.2.1"/>
    <property type="gene ID" value="MELO3C029974.2"/>
</dbReference>
<proteinExistence type="predicted"/>
<protein>
    <recommendedName>
        <fullName evidence="3">Retrotransposon protein</fullName>
    </recommendedName>
</protein>
<organism evidence="2">
    <name type="scientific">Cucumis melo</name>
    <name type="common">Muskmelon</name>
    <dbReference type="NCBI Taxonomy" id="3656"/>
    <lineage>
        <taxon>Eukaryota</taxon>
        <taxon>Viridiplantae</taxon>
        <taxon>Streptophyta</taxon>
        <taxon>Embryophyta</taxon>
        <taxon>Tracheophyta</taxon>
        <taxon>Spermatophyta</taxon>
        <taxon>Magnoliopsida</taxon>
        <taxon>eudicotyledons</taxon>
        <taxon>Gunneridae</taxon>
        <taxon>Pentapetalae</taxon>
        <taxon>rosids</taxon>
        <taxon>fabids</taxon>
        <taxon>Cucurbitales</taxon>
        <taxon>Cucurbitaceae</taxon>
        <taxon>Benincaseae</taxon>
        <taxon>Cucumis</taxon>
    </lineage>
</organism>
<evidence type="ECO:0000256" key="1">
    <source>
        <dbReference type="SAM" id="MobiDB-lite"/>
    </source>
</evidence>
<reference evidence="2" key="1">
    <citation type="submission" date="2023-03" db="UniProtKB">
        <authorList>
            <consortium name="EnsemblPlants"/>
        </authorList>
    </citation>
    <scope>IDENTIFICATION</scope>
</reference>
<sequence length="68" mass="7813">MSQENVRATRPSRVSEGRARSSRSKRKRGSQREVEIEVIHMALECTNDQLRTIAEWPACALVNENHVH</sequence>
<feature type="compositionally biased region" description="Basic residues" evidence="1">
    <location>
        <begin position="20"/>
        <end position="29"/>
    </location>
</feature>